<keyword evidence="1" id="KW-1133">Transmembrane helix</keyword>
<keyword evidence="1" id="KW-0472">Membrane</keyword>
<organism evidence="2 3">
    <name type="scientific">Caenorhabditis tropicalis</name>
    <dbReference type="NCBI Taxonomy" id="1561998"/>
    <lineage>
        <taxon>Eukaryota</taxon>
        <taxon>Metazoa</taxon>
        <taxon>Ecdysozoa</taxon>
        <taxon>Nematoda</taxon>
        <taxon>Chromadorea</taxon>
        <taxon>Rhabditida</taxon>
        <taxon>Rhabditina</taxon>
        <taxon>Rhabditomorpha</taxon>
        <taxon>Rhabditoidea</taxon>
        <taxon>Rhabditidae</taxon>
        <taxon>Peloderinae</taxon>
        <taxon>Caenorhabditis</taxon>
    </lineage>
</organism>
<keyword evidence="1" id="KW-0812">Transmembrane</keyword>
<proteinExistence type="predicted"/>
<evidence type="ECO:0000313" key="2">
    <source>
        <dbReference type="Proteomes" id="UP000095282"/>
    </source>
</evidence>
<feature type="transmembrane region" description="Helical" evidence="1">
    <location>
        <begin position="94"/>
        <end position="113"/>
    </location>
</feature>
<protein>
    <submittedName>
        <fullName evidence="3">Cse1 domain-containing protein</fullName>
    </submittedName>
</protein>
<dbReference type="eggNOG" id="ENOG502TIK7">
    <property type="taxonomic scope" value="Eukaryota"/>
</dbReference>
<name>A0A1I7TNR0_9PELO</name>
<reference evidence="3" key="1">
    <citation type="submission" date="2016-11" db="UniProtKB">
        <authorList>
            <consortium name="WormBaseParasite"/>
        </authorList>
    </citation>
    <scope>IDENTIFICATION</scope>
</reference>
<evidence type="ECO:0000256" key="1">
    <source>
        <dbReference type="SAM" id="Phobius"/>
    </source>
</evidence>
<dbReference type="WBParaSite" id="Csp11.Scaffold629.g10261.t1">
    <property type="protein sequence ID" value="Csp11.Scaffold629.g10261.t1"/>
    <property type="gene ID" value="Csp11.Scaffold629.g10261"/>
</dbReference>
<accession>A0A1I7TNR0</accession>
<keyword evidence="2" id="KW-1185">Reference proteome</keyword>
<dbReference type="AlphaFoldDB" id="A0A1I7TNR0"/>
<evidence type="ECO:0000313" key="3">
    <source>
        <dbReference type="WBParaSite" id="Csp11.Scaffold629.g10261.t1"/>
    </source>
</evidence>
<sequence>MFNAAAGCQDVCHVVDNFLMLPAPEDIYQKEESVEPEEEFIIPFEMLLLDFPQEFFENMTVPSILETPKPSVVPEFSEIEEEEDYSDEIRAMKIAGFVGQCIVFLFFFTVITLDVDQFDEDENGEIVIHKLHRAREIQTCPLPSRQNVRIYRRLVESDC</sequence>
<dbReference type="Proteomes" id="UP000095282">
    <property type="component" value="Unplaced"/>
</dbReference>